<name>A0A5D4SBZ8_9BACI</name>
<evidence type="ECO:0000313" key="3">
    <source>
        <dbReference type="Proteomes" id="UP000322524"/>
    </source>
</evidence>
<reference evidence="2 3" key="1">
    <citation type="submission" date="2019-08" db="EMBL/GenBank/DDBJ databases">
        <title>Bacillus genomes from the desert of Cuatro Cienegas, Coahuila.</title>
        <authorList>
            <person name="Olmedo-Alvarez G."/>
        </authorList>
    </citation>
    <scope>NUCLEOTIDE SEQUENCE [LARGE SCALE GENOMIC DNA]</scope>
    <source>
        <strain evidence="2 3">CH28_1T</strain>
    </source>
</reference>
<organism evidence="2 3">
    <name type="scientific">Sutcliffiella horikoshii</name>
    <dbReference type="NCBI Taxonomy" id="79883"/>
    <lineage>
        <taxon>Bacteria</taxon>
        <taxon>Bacillati</taxon>
        <taxon>Bacillota</taxon>
        <taxon>Bacilli</taxon>
        <taxon>Bacillales</taxon>
        <taxon>Bacillaceae</taxon>
        <taxon>Sutcliffiella</taxon>
    </lineage>
</organism>
<comment type="caution">
    <text evidence="2">The sequence shown here is derived from an EMBL/GenBank/DDBJ whole genome shotgun (WGS) entry which is preliminary data.</text>
</comment>
<dbReference type="OrthoDB" id="9815057at2"/>
<proteinExistence type="predicted"/>
<feature type="coiled-coil region" evidence="1">
    <location>
        <begin position="864"/>
        <end position="1013"/>
    </location>
</feature>
<gene>
    <name evidence="2" type="ORF">FZC76_22400</name>
</gene>
<dbReference type="Proteomes" id="UP000322524">
    <property type="component" value="Unassembled WGS sequence"/>
</dbReference>
<protein>
    <recommendedName>
        <fullName evidence="4">Chromosome segregation ATPase</fullName>
    </recommendedName>
</protein>
<evidence type="ECO:0000313" key="2">
    <source>
        <dbReference type="EMBL" id="TYS59362.1"/>
    </source>
</evidence>
<accession>A0A5D4SBZ8</accession>
<feature type="coiled-coil region" evidence="1">
    <location>
        <begin position="573"/>
        <end position="600"/>
    </location>
</feature>
<dbReference type="Gene3D" id="3.40.50.300">
    <property type="entry name" value="P-loop containing nucleotide triphosphate hydrolases"/>
    <property type="match status" value="1"/>
</dbReference>
<keyword evidence="1" id="KW-0175">Coiled coil</keyword>
<feature type="coiled-coil region" evidence="1">
    <location>
        <begin position="1118"/>
        <end position="1145"/>
    </location>
</feature>
<feature type="coiled-coil region" evidence="1">
    <location>
        <begin position="416"/>
        <end position="532"/>
    </location>
</feature>
<feature type="coiled-coil region" evidence="1">
    <location>
        <begin position="293"/>
        <end position="320"/>
    </location>
</feature>
<evidence type="ECO:0008006" key="4">
    <source>
        <dbReference type="Google" id="ProtNLM"/>
    </source>
</evidence>
<sequence>MPRISKIRVSNIKLDDGIKIIGDKLYNLYGNNSLFLLENGGGKSSIIQLIHQVVLPNHTMQGRPMVENVAKGETVHVAVEWIPDDEYRPLFLTGFCFNNTGEKKKVNDTPYRYFNYIIEYDYEDALRIEDLPFAISGNVTGYTAMRERLKKVRGIRMPDTNISYQEALEDYGILSSEWSNISIINSEEGGVTDFFDNTATTQKLLEKLIIPSLMDSLYRNDEERNAILNSFMQYKDSLMELPELRKNLRDFEMITASSDKIIDACECYNNLKEELENTQLMFGRLYKTLLIDTEENKRKITEISREIEEVQKTKRHLEWKIKSYQAYELLQKYLVAKGVYEEDERIFNDTEIEINFYRRRVKDQMAARAYGDYKRWKADEMRVDADLKTARLESGERRGKLLETRSIVSRRYFYMVTKLTEEMKEAKDNFKNAGNLLNDINKKIKEEDRKERDLSTDLALARDEIKRYIGEKLELKEKMLADWDEDVPKTREKLALLSTDLEKALKGFESDLKKLTEEIKGLEKQQDKNENSIIHNKEDLEKAETEFSIFADTEINLMDKTFGHLTIRPDNLLLAKEQIRAKLASEKKKYEKEMISLSVKENHFEQIKKIIELKGYHIHSELESVKTHLVKNDVNVTLGVEWIAKVAMDEADKKALLKKNPLLPVSILIEKSQLNKVRKVLDRYKEETSIPIFLIDKTKMEEQEDKETIFPLQSSSYVFHRFNVRLREEDWDSYLQEIEETIEGLVSGKKEFDGKLNLLREYENDLNQFWKSYDINSRKDLRTKVKEIMELGNFLNEEKKRLKEELEKNRSEEEIISTTSKEKLKEKERVDSEVRDLNSFMERYASIHETMEREKYLVKEIKGINNTITLLENQREMREKEQKEASRMFDGKKERKNELERDKKEYGYEEVESSIEATEESYEMVKEEYKSLKKEFAIETKAIEDLEGAKKNFEGLVDRSIEEIERNGYSLAGMKNAHLDYDEEVLKEAERELKDLDDRLSEEREAKEETYEKMVVAETKYKGHKEAIEEVYEEVYQYGLKPGAEYTLFISEYELSLSNIDNLEKREGAAKKQLELNRLAIEETEEGRDFLMGEEYAQPLNDGEWNKVKPITDVRKYRGQIQNRIEMLVDKRADLKEETRKLADNVKETGNASLSQMTYEITKIIERSSDNYEEIIATFVKILEGIQDYEQSIEFRKEELDKRLQNIIDDMYERADKFYKNIMEIPKSSQIEENGENRSLFTIYWPKKDLEEGKRELESFVNEILEEQVELKNKNVLEKDMADAFERKVNMVNIINCYAAISRCHLKALKNRNDLLGKDYYLWDEVSKWSGGEKHATRISMFLSLVNHLRKKRFSQEGAWKFIVLDNPFGAASSDHVVKPMISLAKKTNTQLFCLTGLKEKGLQRDFDTVISNQYVLQRGHLFLKSTEKHKDKLAAELDSIFYVK</sequence>
<feature type="coiled-coil region" evidence="1">
    <location>
        <begin position="785"/>
        <end position="816"/>
    </location>
</feature>
<dbReference type="EMBL" id="VTEV01000017">
    <property type="protein sequence ID" value="TYS59362.1"/>
    <property type="molecule type" value="Genomic_DNA"/>
</dbReference>
<dbReference type="InterPro" id="IPR027417">
    <property type="entry name" value="P-loop_NTPase"/>
</dbReference>
<dbReference type="RefSeq" id="WP_148990312.1">
    <property type="nucleotide sequence ID" value="NZ_VTEV01000017.1"/>
</dbReference>
<evidence type="ECO:0000256" key="1">
    <source>
        <dbReference type="SAM" id="Coils"/>
    </source>
</evidence>